<comment type="similarity">
    <text evidence="1">Belongs to the PIH1 family.</text>
</comment>
<dbReference type="Pfam" id="PF18201">
    <property type="entry name" value="PIH1_CS"/>
    <property type="match status" value="1"/>
</dbReference>
<dbReference type="EMBL" id="JAFCIX010000349">
    <property type="protein sequence ID" value="KAH6593644.1"/>
    <property type="molecule type" value="Genomic_DNA"/>
</dbReference>
<name>A0ABQ8FAJ8_9FUNG</name>
<feature type="compositionally biased region" description="Polar residues" evidence="2">
    <location>
        <begin position="34"/>
        <end position="45"/>
    </location>
</feature>
<dbReference type="CDD" id="cd00298">
    <property type="entry name" value="ACD_sHsps_p23-like"/>
    <property type="match status" value="1"/>
</dbReference>
<dbReference type="PANTHER" id="PTHR21083">
    <property type="entry name" value="TWISTER"/>
    <property type="match status" value="1"/>
</dbReference>
<comment type="caution">
    <text evidence="4">The sequence shown here is derived from an EMBL/GenBank/DDBJ whole genome shotgun (WGS) entry which is preliminary data.</text>
</comment>
<dbReference type="Proteomes" id="UP001648503">
    <property type="component" value="Unassembled WGS sequence"/>
</dbReference>
<dbReference type="InterPro" id="IPR041442">
    <property type="entry name" value="PIH1D1/2/3_CS-like"/>
</dbReference>
<protein>
    <recommendedName>
        <fullName evidence="3">PIH1D1/2/3 CS-like domain-containing protein</fullName>
    </recommendedName>
</protein>
<evidence type="ECO:0000256" key="2">
    <source>
        <dbReference type="SAM" id="MobiDB-lite"/>
    </source>
</evidence>
<evidence type="ECO:0000313" key="4">
    <source>
        <dbReference type="EMBL" id="KAH6593644.1"/>
    </source>
</evidence>
<keyword evidence="5" id="KW-1185">Reference proteome</keyword>
<evidence type="ECO:0000313" key="5">
    <source>
        <dbReference type="Proteomes" id="UP001648503"/>
    </source>
</evidence>
<dbReference type="InterPro" id="IPR008978">
    <property type="entry name" value="HSP20-like_chaperone"/>
</dbReference>
<evidence type="ECO:0000259" key="3">
    <source>
        <dbReference type="Pfam" id="PF18201"/>
    </source>
</evidence>
<dbReference type="Gene3D" id="2.60.40.790">
    <property type="match status" value="1"/>
</dbReference>
<organism evidence="4 5">
    <name type="scientific">Batrachochytrium salamandrivorans</name>
    <dbReference type="NCBI Taxonomy" id="1357716"/>
    <lineage>
        <taxon>Eukaryota</taxon>
        <taxon>Fungi</taxon>
        <taxon>Fungi incertae sedis</taxon>
        <taxon>Chytridiomycota</taxon>
        <taxon>Chytridiomycota incertae sedis</taxon>
        <taxon>Chytridiomycetes</taxon>
        <taxon>Rhizophydiales</taxon>
        <taxon>Rhizophydiales incertae sedis</taxon>
        <taxon>Batrachochytrium</taxon>
    </lineage>
</organism>
<proteinExistence type="inferred from homology"/>
<gene>
    <name evidence="4" type="ORF">BASA50_007203</name>
</gene>
<sequence length="197" mass="21975">MNCDLFDAKEFSKLLSGEGRVNEQIYPHQHSLREQSQPPSSQTGALFTPGSIGPPKKTVAATARASKTQPATKEIWDAEEVNDYVEDLDPRPIPEYTMGYRQKVTSEDMFLGMSGKCNSIGHCDDYFVNIQLPETLSKDIEMNVSNNILDLRCPRYKLRLPLPVSVNDQNGSAHFDISTHVLAVVLPIQHEFPLGLS</sequence>
<dbReference type="PANTHER" id="PTHR21083:SF0">
    <property type="entry name" value="DYNEIN AXONEMAL ASSEMBLY FACTOR 6"/>
    <property type="match status" value="1"/>
</dbReference>
<feature type="region of interest" description="Disordered" evidence="2">
    <location>
        <begin position="29"/>
        <end position="54"/>
    </location>
</feature>
<feature type="domain" description="PIH1D1/2/3 CS-like" evidence="3">
    <location>
        <begin position="94"/>
        <end position="188"/>
    </location>
</feature>
<accession>A0ABQ8FAJ8</accession>
<evidence type="ECO:0000256" key="1">
    <source>
        <dbReference type="ARBA" id="ARBA00008511"/>
    </source>
</evidence>
<dbReference type="InterPro" id="IPR026697">
    <property type="entry name" value="DNAAF6"/>
</dbReference>
<reference evidence="4 5" key="1">
    <citation type="submission" date="2021-02" db="EMBL/GenBank/DDBJ databases">
        <title>Variation within the Batrachochytrium salamandrivorans European outbreak.</title>
        <authorList>
            <person name="Kelly M."/>
            <person name="Pasmans F."/>
            <person name="Shea T.P."/>
            <person name="Munoz J.F."/>
            <person name="Carranza S."/>
            <person name="Cuomo C.A."/>
            <person name="Martel A."/>
        </authorList>
    </citation>
    <scope>NUCLEOTIDE SEQUENCE [LARGE SCALE GENOMIC DNA]</scope>
    <source>
        <strain evidence="4 5">AMFP18/2</strain>
    </source>
</reference>